<dbReference type="EMBL" id="MGGR01000034">
    <property type="protein sequence ID" value="OGM32296.1"/>
    <property type="molecule type" value="Genomic_DNA"/>
</dbReference>
<dbReference type="AlphaFoldDB" id="A0A1F7YY61"/>
<name>A0A1F7YY61_9BACT</name>
<proteinExistence type="predicted"/>
<dbReference type="STRING" id="1802505.A3D01_06575"/>
<protein>
    <submittedName>
        <fullName evidence="1">Uncharacterized protein</fullName>
    </submittedName>
</protein>
<organism evidence="1 2">
    <name type="scientific">Candidatus Woesebacteria bacterium RIFCSPHIGHO2_02_FULL_39_13</name>
    <dbReference type="NCBI Taxonomy" id="1802505"/>
    <lineage>
        <taxon>Bacteria</taxon>
        <taxon>Candidatus Woeseibacteriota</taxon>
    </lineage>
</organism>
<dbReference type="Proteomes" id="UP000177169">
    <property type="component" value="Unassembled WGS sequence"/>
</dbReference>
<sequence length="62" mass="6794">MSEGYNSIQENHGLQPVDELNADNATAVPSSAYISSSLRKLRFSRDGGGYRTLLVSKNIDSY</sequence>
<reference evidence="1 2" key="1">
    <citation type="journal article" date="2016" name="Nat. Commun.">
        <title>Thousands of microbial genomes shed light on interconnected biogeochemical processes in an aquifer system.</title>
        <authorList>
            <person name="Anantharaman K."/>
            <person name="Brown C.T."/>
            <person name="Hug L.A."/>
            <person name="Sharon I."/>
            <person name="Castelle C.J."/>
            <person name="Probst A.J."/>
            <person name="Thomas B.C."/>
            <person name="Singh A."/>
            <person name="Wilkins M.J."/>
            <person name="Karaoz U."/>
            <person name="Brodie E.L."/>
            <person name="Williams K.H."/>
            <person name="Hubbard S.S."/>
            <person name="Banfield J.F."/>
        </authorList>
    </citation>
    <scope>NUCLEOTIDE SEQUENCE [LARGE SCALE GENOMIC DNA]</scope>
</reference>
<evidence type="ECO:0000313" key="1">
    <source>
        <dbReference type="EMBL" id="OGM32296.1"/>
    </source>
</evidence>
<comment type="caution">
    <text evidence="1">The sequence shown here is derived from an EMBL/GenBank/DDBJ whole genome shotgun (WGS) entry which is preliminary data.</text>
</comment>
<evidence type="ECO:0000313" key="2">
    <source>
        <dbReference type="Proteomes" id="UP000177169"/>
    </source>
</evidence>
<accession>A0A1F7YY61</accession>
<gene>
    <name evidence="1" type="ORF">A3D01_06575</name>
</gene>